<dbReference type="HOGENOM" id="CLU_1702691_0_0_10"/>
<dbReference type="Proteomes" id="UP000004079">
    <property type="component" value="Unassembled WGS sequence"/>
</dbReference>
<evidence type="ECO:0000313" key="2">
    <source>
        <dbReference type="EMBL" id="EFB30834.1"/>
    </source>
</evidence>
<protein>
    <submittedName>
        <fullName evidence="2">Uncharacterized protein</fullName>
    </submittedName>
</protein>
<dbReference type="AlphaFoldDB" id="D1QV29"/>
<sequence length="190" mass="22477">MLKKKSKYISLIIPIILLLSIISYMVFIKKRHYYISSGIGPICVDDEVREGFEIIGKFKLKNPHPIPIDDKEILFIKEKLPIWLKENYSQINANNLTQSLSVSELKRKIQYVFTVYQDGSMIEADIYCLTLYDKNIPYNVYIPKALWDDEEFVKQRGHKWGEYILVYPFLDEKWHSNIDCNDIYSPGDLW</sequence>
<proteinExistence type="predicted"/>
<keyword evidence="1" id="KW-1133">Transmembrane helix</keyword>
<accession>D1QV29</accession>
<comment type="caution">
    <text evidence="2">The sequence shown here is derived from an EMBL/GenBank/DDBJ whole genome shotgun (WGS) entry which is preliminary data.</text>
</comment>
<dbReference type="EMBL" id="ACUZ02000050">
    <property type="protein sequence ID" value="EFB30834.1"/>
    <property type="molecule type" value="Genomic_DNA"/>
</dbReference>
<evidence type="ECO:0000313" key="3">
    <source>
        <dbReference type="Proteomes" id="UP000004079"/>
    </source>
</evidence>
<keyword evidence="1" id="KW-0472">Membrane</keyword>
<organism evidence="2 3">
    <name type="scientific">Segatella oris F0302</name>
    <dbReference type="NCBI Taxonomy" id="649760"/>
    <lineage>
        <taxon>Bacteria</taxon>
        <taxon>Pseudomonadati</taxon>
        <taxon>Bacteroidota</taxon>
        <taxon>Bacteroidia</taxon>
        <taxon>Bacteroidales</taxon>
        <taxon>Prevotellaceae</taxon>
        <taxon>Segatella</taxon>
    </lineage>
</organism>
<feature type="transmembrane region" description="Helical" evidence="1">
    <location>
        <begin position="6"/>
        <end position="27"/>
    </location>
</feature>
<evidence type="ECO:0000256" key="1">
    <source>
        <dbReference type="SAM" id="Phobius"/>
    </source>
</evidence>
<name>D1QV29_9BACT</name>
<gene>
    <name evidence="2" type="ORF">HMPREF0971_02866</name>
</gene>
<keyword evidence="1" id="KW-0812">Transmembrane</keyword>
<reference evidence="2 3" key="1">
    <citation type="submission" date="2009-11" db="EMBL/GenBank/DDBJ databases">
        <authorList>
            <person name="Weinstock G."/>
            <person name="Sodergren E."/>
            <person name="Clifton S."/>
            <person name="Fulton L."/>
            <person name="Fulton B."/>
            <person name="Courtney L."/>
            <person name="Fronick C."/>
            <person name="Harrison M."/>
            <person name="Strong C."/>
            <person name="Farmer C."/>
            <person name="Delahaunty K."/>
            <person name="Markovic C."/>
            <person name="Hall O."/>
            <person name="Minx P."/>
            <person name="Tomlinson C."/>
            <person name="Mitreva M."/>
            <person name="Nelson J."/>
            <person name="Hou S."/>
            <person name="Wollam A."/>
            <person name="Pepin K.H."/>
            <person name="Johnson M."/>
            <person name="Bhonagiri V."/>
            <person name="Nash W.E."/>
            <person name="Warren W."/>
            <person name="Chinwalla A."/>
            <person name="Mardis E.R."/>
            <person name="Wilson R.K."/>
        </authorList>
    </citation>
    <scope>NUCLEOTIDE SEQUENCE [LARGE SCALE GENOMIC DNA]</scope>
    <source>
        <strain evidence="2 3">F0302</strain>
    </source>
</reference>
<dbReference type="STRING" id="649760.HMPREF0971_02866"/>